<gene>
    <name evidence="9" type="ORF">METESE_21850</name>
</gene>
<dbReference type="SUPFAM" id="SSF55785">
    <property type="entry name" value="PYP-like sensor domain (PAS domain)"/>
    <property type="match status" value="2"/>
</dbReference>
<dbReference type="InterPro" id="IPR000014">
    <property type="entry name" value="PAS"/>
</dbReference>
<evidence type="ECO:0000313" key="9">
    <source>
        <dbReference type="EMBL" id="BDU77227.1"/>
    </source>
</evidence>
<feature type="modified residue" description="4-aspartylphosphate" evidence="4">
    <location>
        <position position="665"/>
    </location>
</feature>
<feature type="domain" description="PAC" evidence="8">
    <location>
        <begin position="321"/>
        <end position="374"/>
    </location>
</feature>
<dbReference type="SMART" id="SM00387">
    <property type="entry name" value="HATPase_c"/>
    <property type="match status" value="1"/>
</dbReference>
<dbReference type="SUPFAM" id="SSF52172">
    <property type="entry name" value="CheY-like"/>
    <property type="match status" value="3"/>
</dbReference>
<dbReference type="NCBIfam" id="TIGR00229">
    <property type="entry name" value="sensory_box"/>
    <property type="match status" value="1"/>
</dbReference>
<dbReference type="CDD" id="cd00130">
    <property type="entry name" value="PAS"/>
    <property type="match status" value="1"/>
</dbReference>
<dbReference type="Pfam" id="PF13426">
    <property type="entry name" value="PAS_9"/>
    <property type="match status" value="1"/>
</dbReference>
<evidence type="ECO:0000256" key="1">
    <source>
        <dbReference type="ARBA" id="ARBA00000085"/>
    </source>
</evidence>
<dbReference type="SUPFAM" id="SSF81606">
    <property type="entry name" value="PP2C-like"/>
    <property type="match status" value="1"/>
</dbReference>
<dbReference type="InterPro" id="IPR036890">
    <property type="entry name" value="HATPase_C_sf"/>
</dbReference>
<dbReference type="InterPro" id="IPR011006">
    <property type="entry name" value="CheY-like_superfamily"/>
</dbReference>
<evidence type="ECO:0000259" key="5">
    <source>
        <dbReference type="PROSITE" id="PS50109"/>
    </source>
</evidence>
<dbReference type="CDD" id="cd00156">
    <property type="entry name" value="REC"/>
    <property type="match status" value="2"/>
</dbReference>
<dbReference type="PROSITE" id="PS50112">
    <property type="entry name" value="PAS"/>
    <property type="match status" value="1"/>
</dbReference>
<evidence type="ECO:0000256" key="2">
    <source>
        <dbReference type="ARBA" id="ARBA00012438"/>
    </source>
</evidence>
<dbReference type="InterPro" id="IPR036097">
    <property type="entry name" value="HisK_dim/P_sf"/>
</dbReference>
<dbReference type="SUPFAM" id="SSF47384">
    <property type="entry name" value="Homodimeric domain of signal transducing histidine kinase"/>
    <property type="match status" value="1"/>
</dbReference>
<organism evidence="9 10">
    <name type="scientific">Mesoterricola sediminis</name>
    <dbReference type="NCBI Taxonomy" id="2927980"/>
    <lineage>
        <taxon>Bacteria</taxon>
        <taxon>Pseudomonadati</taxon>
        <taxon>Acidobacteriota</taxon>
        <taxon>Holophagae</taxon>
        <taxon>Holophagales</taxon>
        <taxon>Holophagaceae</taxon>
        <taxon>Mesoterricola</taxon>
    </lineage>
</organism>
<comment type="catalytic activity">
    <reaction evidence="1">
        <text>ATP + protein L-histidine = ADP + protein N-phospho-L-histidine.</text>
        <dbReference type="EC" id="2.7.13.3"/>
    </reaction>
</comment>
<dbReference type="EC" id="2.7.13.3" evidence="2"/>
<feature type="domain" description="Histidine kinase" evidence="5">
    <location>
        <begin position="387"/>
        <end position="595"/>
    </location>
</feature>
<evidence type="ECO:0000256" key="4">
    <source>
        <dbReference type="PROSITE-ProRule" id="PRU00169"/>
    </source>
</evidence>
<dbReference type="InterPro" id="IPR036457">
    <property type="entry name" value="PPM-type-like_dom_sf"/>
</dbReference>
<dbReference type="InterPro" id="IPR013656">
    <property type="entry name" value="PAS_4"/>
</dbReference>
<evidence type="ECO:0000259" key="8">
    <source>
        <dbReference type="PROSITE" id="PS50113"/>
    </source>
</evidence>
<feature type="domain" description="PAS" evidence="7">
    <location>
        <begin position="140"/>
        <end position="201"/>
    </location>
</feature>
<feature type="modified residue" description="4-aspartylphosphate" evidence="4">
    <location>
        <position position="805"/>
    </location>
</feature>
<dbReference type="PANTHER" id="PTHR43547:SF2">
    <property type="entry name" value="HYBRID SIGNAL TRANSDUCTION HISTIDINE KINASE C"/>
    <property type="match status" value="1"/>
</dbReference>
<dbReference type="InterPro" id="IPR003661">
    <property type="entry name" value="HisK_dim/P_dom"/>
</dbReference>
<dbReference type="InterPro" id="IPR005467">
    <property type="entry name" value="His_kinase_dom"/>
</dbReference>
<feature type="domain" description="Response regulatory" evidence="6">
    <location>
        <begin position="4"/>
        <end position="120"/>
    </location>
</feature>
<dbReference type="Proteomes" id="UP001228113">
    <property type="component" value="Chromosome"/>
</dbReference>
<dbReference type="GO" id="GO:0000155">
    <property type="term" value="F:phosphorelay sensor kinase activity"/>
    <property type="evidence" value="ECO:0007669"/>
    <property type="project" value="InterPro"/>
</dbReference>
<dbReference type="RefSeq" id="WP_243332227.1">
    <property type="nucleotide sequence ID" value="NZ_AP027081.1"/>
</dbReference>
<sequence length="1249" mass="133938">MAFRLLIVEQSELQVQRLAQVLREAGLAFTWEAAATAAEVQGALDRGGQDLLLCAHALPGLSYAWVLAQAQERGLTVPCIVIGPTSDEDMVARAVRLGARDFVSLGRLNRLPQAVRRELERVDRGPVAPTAAEALPPAGDEALLDHMVEAYGLHEAIRDASGRGVDFRWLRVNKAYERLTGLRSEEMIGRTAREVVPDLDPVWIERFCRVGLAGEPAALDNYISLRGRVFSGLAFCPAPGQFALLFNDVTESRALATSQGSLAAAVDQAAEGIMTANLGGLITYANPAMEALAEDPRTRSVGRPASEVLPGIPTECWTGGLPWQGRVTRTVAGGVQVLDCTLAPVRDPAGRPTSTVVVARDVTLEADTERSLRQMEKMKALGEVAGGISHDFNNLLTAILSATELIEWNLAEGSPIRLKLQVIYQAVMRARELNKQILAFSRSQDEKFIPFDLSVVVKEAVHLIKSTFPPSVQVRASHESGVWINGNGAQIHQVVMNIAINALQAMLPAGGVLEIGLEGGPDEARLTFRDTGCGMDAATLDRVFEPFFTTKERAAGKGLGLSVVHGIVTAHGGTVTARSEPGKGSVFTVTIPAAIRPGAAQEETPDEVPTGSERVLFVDDEEVLAALGKQGLQLLGYRVTARSDAHEALEEIRHHAQDFDILITDLSMPGMSGVELTQQVRRIRPDLPAILITGAFQDPLPLEGMSTPFAEVLLKPSTILDMAHAVRRVMRAAPAKAAPDPALEAAARHEGDSAILLAEDSQSTRSLLRSWLVKAGYKVDEARDGQEGWELFERNPGRYALVVTDIVMPRLDGLGLARRIRTLDPSIPMVMLSSSESTESVKEALHLQVSEFLTKPFESRLLVSTVERLCADQATRLKNLRSHETAQAVRMAQRAMEALPERDMPIYSISEPLTDAGGDVFRAFRRDDGSIFFCLADVAGHSVISSYAVAAYLGMLANFITGDLDLRGLAFRLNKAIQAGPFSEVPICCLFGHWAPGTGRVHLLNAGIPHALWHRGGLSGTRAVPLNGTPLGILDEPLIEEKVLLLSPGDRLLLGSDGFFDALGPGGQPFSDLAGAIWENLRSADIFQAINLVSEAARTHAGGTFGDDLLVVALEQPPLDLGPGAFAQCLPSDAGAIDRACDALAQWLGNPDASASQHFDTLLAVREALSNAVLHGNGADPAALFGLWATRLPSGAVQIGVVDEGPGFDLQAHQPPDTAQSERGRGIPLIRHFAGQVAMTGGELSMIFK</sequence>
<dbReference type="InterPro" id="IPR004358">
    <property type="entry name" value="Sig_transdc_His_kin-like_C"/>
</dbReference>
<evidence type="ECO:0000313" key="10">
    <source>
        <dbReference type="Proteomes" id="UP001228113"/>
    </source>
</evidence>
<dbReference type="PROSITE" id="PS50109">
    <property type="entry name" value="HIS_KIN"/>
    <property type="match status" value="1"/>
</dbReference>
<dbReference type="Gene3D" id="3.30.565.10">
    <property type="entry name" value="Histidine kinase-like ATPase, C-terminal domain"/>
    <property type="match status" value="2"/>
</dbReference>
<evidence type="ECO:0000256" key="3">
    <source>
        <dbReference type="ARBA" id="ARBA00022553"/>
    </source>
</evidence>
<proteinExistence type="predicted"/>
<keyword evidence="10" id="KW-1185">Reference proteome</keyword>
<dbReference type="Pfam" id="PF07228">
    <property type="entry name" value="SpoIIE"/>
    <property type="match status" value="1"/>
</dbReference>
<dbReference type="InterPro" id="IPR000700">
    <property type="entry name" value="PAS-assoc_C"/>
</dbReference>
<dbReference type="Pfam" id="PF00512">
    <property type="entry name" value="HisKA"/>
    <property type="match status" value="1"/>
</dbReference>
<dbReference type="Pfam" id="PF08448">
    <property type="entry name" value="PAS_4"/>
    <property type="match status" value="1"/>
</dbReference>
<dbReference type="Pfam" id="PF00072">
    <property type="entry name" value="Response_reg"/>
    <property type="match status" value="3"/>
</dbReference>
<dbReference type="SMART" id="SM00091">
    <property type="entry name" value="PAS"/>
    <property type="match status" value="2"/>
</dbReference>
<reference evidence="9" key="1">
    <citation type="journal article" date="2023" name="Int. J. Syst. Evol. Microbiol.">
        <title>Mesoterricola silvestris gen. nov., sp. nov., Mesoterricola sediminis sp. nov., Geothrix oryzae sp. nov., Geothrix edaphica sp. nov., Geothrix rubra sp. nov., and Geothrix limicola sp. nov., six novel members of Acidobacteriota isolated from soils.</title>
        <authorList>
            <person name="Itoh H."/>
            <person name="Sugisawa Y."/>
            <person name="Mise K."/>
            <person name="Xu Z."/>
            <person name="Kuniyasu M."/>
            <person name="Ushijima N."/>
            <person name="Kawano K."/>
            <person name="Kobayashi E."/>
            <person name="Shiratori Y."/>
            <person name="Masuda Y."/>
            <person name="Senoo K."/>
        </authorList>
    </citation>
    <scope>NUCLEOTIDE SEQUENCE</scope>
    <source>
        <strain evidence="9">W786</strain>
    </source>
</reference>
<dbReference type="SMART" id="SM00388">
    <property type="entry name" value="HisKA"/>
    <property type="match status" value="1"/>
</dbReference>
<dbReference type="AlphaFoldDB" id="A0AA48KED8"/>
<dbReference type="KEGG" id="msea:METESE_21850"/>
<dbReference type="InterPro" id="IPR003594">
    <property type="entry name" value="HATPase_dom"/>
</dbReference>
<evidence type="ECO:0000259" key="7">
    <source>
        <dbReference type="PROSITE" id="PS50112"/>
    </source>
</evidence>
<dbReference type="Gene3D" id="3.40.50.2300">
    <property type="match status" value="3"/>
</dbReference>
<dbReference type="SMART" id="SM00331">
    <property type="entry name" value="PP2C_SIG"/>
    <property type="match status" value="1"/>
</dbReference>
<dbReference type="InterPro" id="IPR001789">
    <property type="entry name" value="Sig_transdc_resp-reg_receiver"/>
</dbReference>
<comment type="caution">
    <text evidence="4">Lacks conserved residue(s) required for the propagation of feature annotation.</text>
</comment>
<accession>A0AA48KED8</accession>
<dbReference type="Gene3D" id="1.10.287.130">
    <property type="match status" value="1"/>
</dbReference>
<dbReference type="Pfam" id="PF02518">
    <property type="entry name" value="HATPase_c"/>
    <property type="match status" value="1"/>
</dbReference>
<feature type="domain" description="Response regulatory" evidence="6">
    <location>
        <begin position="614"/>
        <end position="730"/>
    </location>
</feature>
<protein>
    <recommendedName>
        <fullName evidence="2">histidine kinase</fullName>
        <ecNumber evidence="2">2.7.13.3</ecNumber>
    </recommendedName>
</protein>
<name>A0AA48KED8_9BACT</name>
<evidence type="ECO:0000259" key="6">
    <source>
        <dbReference type="PROSITE" id="PS50110"/>
    </source>
</evidence>
<dbReference type="PROSITE" id="PS50113">
    <property type="entry name" value="PAC"/>
    <property type="match status" value="1"/>
</dbReference>
<dbReference type="EMBL" id="AP027081">
    <property type="protein sequence ID" value="BDU77227.1"/>
    <property type="molecule type" value="Genomic_DNA"/>
</dbReference>
<dbReference type="PRINTS" id="PR00344">
    <property type="entry name" value="BCTRLSENSOR"/>
</dbReference>
<dbReference type="Gene3D" id="3.30.450.20">
    <property type="entry name" value="PAS domain"/>
    <property type="match status" value="2"/>
</dbReference>
<dbReference type="CDD" id="cd16936">
    <property type="entry name" value="HATPase_RsbW-like"/>
    <property type="match status" value="1"/>
</dbReference>
<dbReference type="PROSITE" id="PS50110">
    <property type="entry name" value="RESPONSE_REGULATORY"/>
    <property type="match status" value="3"/>
</dbReference>
<dbReference type="SUPFAM" id="SSF55874">
    <property type="entry name" value="ATPase domain of HSP90 chaperone/DNA topoisomerase II/histidine kinase"/>
    <property type="match status" value="2"/>
</dbReference>
<dbReference type="InterPro" id="IPR001932">
    <property type="entry name" value="PPM-type_phosphatase-like_dom"/>
</dbReference>
<dbReference type="PANTHER" id="PTHR43547">
    <property type="entry name" value="TWO-COMPONENT HISTIDINE KINASE"/>
    <property type="match status" value="1"/>
</dbReference>
<dbReference type="InterPro" id="IPR035965">
    <property type="entry name" value="PAS-like_dom_sf"/>
</dbReference>
<keyword evidence="3 4" id="KW-0597">Phosphoprotein</keyword>
<dbReference type="CDD" id="cd00082">
    <property type="entry name" value="HisKA"/>
    <property type="match status" value="1"/>
</dbReference>
<feature type="domain" description="Response regulatory" evidence="6">
    <location>
        <begin position="754"/>
        <end position="870"/>
    </location>
</feature>
<dbReference type="SMART" id="SM00448">
    <property type="entry name" value="REC"/>
    <property type="match status" value="3"/>
</dbReference>
<dbReference type="Pfam" id="PF13581">
    <property type="entry name" value="HATPase_c_2"/>
    <property type="match status" value="1"/>
</dbReference>
<dbReference type="Gene3D" id="3.60.40.10">
    <property type="entry name" value="PPM-type phosphatase domain"/>
    <property type="match status" value="1"/>
</dbReference>